<dbReference type="WBParaSite" id="PDA_v2.g12812.t1">
    <property type="protein sequence ID" value="PDA_v2.g12812.t1"/>
    <property type="gene ID" value="PDA_v2.g12812"/>
</dbReference>
<sequence length="222" mass="24994">MRLDEFYKVITYKMDVIGRAREESLTKIHKLLEGIPPNDPALIEVAKTITETEKNLQDMMIVINNVVDLQLESYDSVNTMAVELSKKKQEVKSERPRVRFVDENEDNNQDDRVSDTENNANTRAVAGEDSSEAVISGSSALEKENPKNFILTSVCAPQMPPSPVLSALANNTLQSSIKRPNTRFVMPTSPPTTQRAKNKYYTPNSTVDETPTRRLNFDESIM</sequence>
<dbReference type="AlphaFoldDB" id="A0A914PDH1"/>
<dbReference type="Proteomes" id="UP000887578">
    <property type="component" value="Unplaced"/>
</dbReference>
<accession>A0A914PDH1</accession>
<evidence type="ECO:0000313" key="3">
    <source>
        <dbReference type="WBParaSite" id="PDA_v2.g12812.t1"/>
    </source>
</evidence>
<keyword evidence="2" id="KW-1185">Reference proteome</keyword>
<feature type="region of interest" description="Disordered" evidence="1">
    <location>
        <begin position="92"/>
        <end position="131"/>
    </location>
</feature>
<name>A0A914PDH1_9BILA</name>
<evidence type="ECO:0000313" key="2">
    <source>
        <dbReference type="Proteomes" id="UP000887578"/>
    </source>
</evidence>
<proteinExistence type="predicted"/>
<feature type="compositionally biased region" description="Basic and acidic residues" evidence="1">
    <location>
        <begin position="92"/>
        <end position="102"/>
    </location>
</feature>
<organism evidence="2 3">
    <name type="scientific">Panagrolaimus davidi</name>
    <dbReference type="NCBI Taxonomy" id="227884"/>
    <lineage>
        <taxon>Eukaryota</taxon>
        <taxon>Metazoa</taxon>
        <taxon>Ecdysozoa</taxon>
        <taxon>Nematoda</taxon>
        <taxon>Chromadorea</taxon>
        <taxon>Rhabditida</taxon>
        <taxon>Tylenchina</taxon>
        <taxon>Panagrolaimomorpha</taxon>
        <taxon>Panagrolaimoidea</taxon>
        <taxon>Panagrolaimidae</taxon>
        <taxon>Panagrolaimus</taxon>
    </lineage>
</organism>
<protein>
    <submittedName>
        <fullName evidence="3">Uncharacterized protein</fullName>
    </submittedName>
</protein>
<evidence type="ECO:0000256" key="1">
    <source>
        <dbReference type="SAM" id="MobiDB-lite"/>
    </source>
</evidence>
<reference evidence="3" key="1">
    <citation type="submission" date="2022-11" db="UniProtKB">
        <authorList>
            <consortium name="WormBaseParasite"/>
        </authorList>
    </citation>
    <scope>IDENTIFICATION</scope>
</reference>